<protein>
    <submittedName>
        <fullName evidence="8">Putative Co/Zn/Cd efflux system membrane fusion protein</fullName>
    </submittedName>
</protein>
<evidence type="ECO:0000259" key="6">
    <source>
        <dbReference type="Pfam" id="PF25954"/>
    </source>
</evidence>
<evidence type="ECO:0000256" key="2">
    <source>
        <dbReference type="SAM" id="MobiDB-lite"/>
    </source>
</evidence>
<dbReference type="Pfam" id="PF25876">
    <property type="entry name" value="HH_MFP_RND"/>
    <property type="match status" value="1"/>
</dbReference>
<dbReference type="Gene3D" id="2.40.30.170">
    <property type="match status" value="1"/>
</dbReference>
<evidence type="ECO:0000313" key="8">
    <source>
        <dbReference type="EMBL" id="RXH57832.1"/>
    </source>
</evidence>
<dbReference type="Gene3D" id="2.40.50.100">
    <property type="match status" value="1"/>
</dbReference>
<keyword evidence="3" id="KW-1133">Transmembrane helix</keyword>
<keyword evidence="9" id="KW-1185">Reference proteome</keyword>
<feature type="transmembrane region" description="Helical" evidence="3">
    <location>
        <begin position="62"/>
        <end position="82"/>
    </location>
</feature>
<accession>A0A4Q0T4F7</accession>
<name>A0A4Q0T4F7_9BACT</name>
<organism evidence="8 9">
    <name type="scientific">Granulicella sibirica</name>
    <dbReference type="NCBI Taxonomy" id="2479048"/>
    <lineage>
        <taxon>Bacteria</taxon>
        <taxon>Pseudomonadati</taxon>
        <taxon>Acidobacteriota</taxon>
        <taxon>Terriglobia</taxon>
        <taxon>Terriglobales</taxon>
        <taxon>Acidobacteriaceae</taxon>
        <taxon>Granulicella</taxon>
    </lineage>
</organism>
<comment type="caution">
    <text evidence="8">The sequence shown here is derived from an EMBL/GenBank/DDBJ whole genome shotgun (WGS) entry which is preliminary data.</text>
</comment>
<evidence type="ECO:0000256" key="1">
    <source>
        <dbReference type="ARBA" id="ARBA00009477"/>
    </source>
</evidence>
<dbReference type="GO" id="GO:1990281">
    <property type="term" value="C:efflux pump complex"/>
    <property type="evidence" value="ECO:0007669"/>
    <property type="project" value="TreeGrafter"/>
</dbReference>
<dbReference type="NCBIfam" id="TIGR01730">
    <property type="entry name" value="RND_mfp"/>
    <property type="match status" value="1"/>
</dbReference>
<dbReference type="Pfam" id="PF25917">
    <property type="entry name" value="BSH_RND"/>
    <property type="match status" value="1"/>
</dbReference>
<dbReference type="Gene3D" id="1.10.287.470">
    <property type="entry name" value="Helix hairpin bin"/>
    <property type="match status" value="1"/>
</dbReference>
<dbReference type="SUPFAM" id="SSF111369">
    <property type="entry name" value="HlyD-like secretion proteins"/>
    <property type="match status" value="1"/>
</dbReference>
<dbReference type="Proteomes" id="UP000289437">
    <property type="component" value="Unassembled WGS sequence"/>
</dbReference>
<gene>
    <name evidence="8" type="ORF">GRAN_1142</name>
</gene>
<keyword evidence="3" id="KW-0812">Transmembrane</keyword>
<feature type="domain" description="CusB-like beta-barrel" evidence="6">
    <location>
        <begin position="280"/>
        <end position="350"/>
    </location>
</feature>
<evidence type="ECO:0000256" key="3">
    <source>
        <dbReference type="SAM" id="Phobius"/>
    </source>
</evidence>
<feature type="domain" description="YknX-like C-terminal permuted SH3-like" evidence="7">
    <location>
        <begin position="358"/>
        <end position="424"/>
    </location>
</feature>
<feature type="domain" description="Multidrug resistance protein MdtA-like alpha-helical hairpin" evidence="4">
    <location>
        <begin position="167"/>
        <end position="228"/>
    </location>
</feature>
<evidence type="ECO:0000313" key="9">
    <source>
        <dbReference type="Proteomes" id="UP000289437"/>
    </source>
</evidence>
<dbReference type="EMBL" id="RDSM01000001">
    <property type="protein sequence ID" value="RXH57832.1"/>
    <property type="molecule type" value="Genomic_DNA"/>
</dbReference>
<dbReference type="Pfam" id="PF25954">
    <property type="entry name" value="Beta-barrel_RND_2"/>
    <property type="match status" value="1"/>
</dbReference>
<feature type="domain" description="Multidrug resistance protein MdtA-like barrel-sandwich hybrid" evidence="5">
    <location>
        <begin position="131"/>
        <end position="262"/>
    </location>
</feature>
<evidence type="ECO:0000259" key="7">
    <source>
        <dbReference type="Pfam" id="PF25989"/>
    </source>
</evidence>
<feature type="region of interest" description="Disordered" evidence="2">
    <location>
        <begin position="1"/>
        <end position="54"/>
    </location>
</feature>
<feature type="compositionally biased region" description="Basic and acidic residues" evidence="2">
    <location>
        <begin position="1"/>
        <end position="10"/>
    </location>
</feature>
<dbReference type="GO" id="GO:0015562">
    <property type="term" value="F:efflux transmembrane transporter activity"/>
    <property type="evidence" value="ECO:0007669"/>
    <property type="project" value="TreeGrafter"/>
</dbReference>
<comment type="similarity">
    <text evidence="1">Belongs to the membrane fusion protein (MFP) (TC 8.A.1) family.</text>
</comment>
<dbReference type="InterPro" id="IPR006143">
    <property type="entry name" value="RND_pump_MFP"/>
</dbReference>
<dbReference type="InterPro" id="IPR058637">
    <property type="entry name" value="YknX-like_C"/>
</dbReference>
<dbReference type="InterPro" id="IPR058792">
    <property type="entry name" value="Beta-barrel_RND_2"/>
</dbReference>
<evidence type="ECO:0000259" key="5">
    <source>
        <dbReference type="Pfam" id="PF25917"/>
    </source>
</evidence>
<reference evidence="8 9" key="1">
    <citation type="submission" date="2018-11" db="EMBL/GenBank/DDBJ databases">
        <authorList>
            <person name="Mardanov A.V."/>
            <person name="Ravin N.V."/>
            <person name="Dedysh S.N."/>
        </authorList>
    </citation>
    <scope>NUCLEOTIDE SEQUENCE [LARGE SCALE GENOMIC DNA]</scope>
    <source>
        <strain evidence="8 9">AF10</strain>
    </source>
</reference>
<sequence length="434" mass="46356">MATHINERTSGDAMSTDAVLESPKQENARQTHLDNDRLDVNAPHKTEGPHVDPPKHGLPKSVWIALVVIAIVVAAVVFFGIASRSSDEKKLATVTHDASVPIVNATHPSVARLAPEISLPGNAQAYVDTPIYARTDGYLKSWYFDIGAHVKKGQLLAVIETPELDQQLQVAQAQLKSSQANLNLANITSERYQNLLKTNSISKQETDQAVSDASAKEAAVDASSAAVRRLQQLQSFERVYAPFDGIVTVRNTDVGQLIQGGSSPTPLFHVAAIGQIRVFVPVPEAYSGAVRDGGNATLTLDEYPGRSFTGVIARNSSAIDPATRTLNVEVDVQNAKAEILPGAYVFVHFKVPDQGESLTLPSNALIFRSAGLQVAVVRDGRVKLVPVTLARDAGAFVEISSGLTSSDLVVLDPSDSLTSGQQVDAKQVSFTVTK</sequence>
<dbReference type="Gene3D" id="2.40.420.20">
    <property type="match status" value="1"/>
</dbReference>
<dbReference type="InterPro" id="IPR058624">
    <property type="entry name" value="MdtA-like_HH"/>
</dbReference>
<keyword evidence="3" id="KW-0472">Membrane</keyword>
<proteinExistence type="inferred from homology"/>
<feature type="compositionally biased region" description="Basic and acidic residues" evidence="2">
    <location>
        <begin position="23"/>
        <end position="54"/>
    </location>
</feature>
<dbReference type="PANTHER" id="PTHR30469">
    <property type="entry name" value="MULTIDRUG RESISTANCE PROTEIN MDTA"/>
    <property type="match status" value="1"/>
</dbReference>
<dbReference type="Pfam" id="PF25989">
    <property type="entry name" value="YknX_C"/>
    <property type="match status" value="1"/>
</dbReference>
<dbReference type="AlphaFoldDB" id="A0A4Q0T4F7"/>
<dbReference type="InterPro" id="IPR058625">
    <property type="entry name" value="MdtA-like_BSH"/>
</dbReference>
<reference evidence="9" key="2">
    <citation type="submission" date="2019-02" db="EMBL/GenBank/DDBJ databases">
        <title>Granulicella sibirica sp. nov., a psychrotolerant acidobacterium isolated from an organic soil layer in forested tundra, West Siberia.</title>
        <authorList>
            <person name="Oshkin I.Y."/>
            <person name="Kulichevskaya I.S."/>
            <person name="Rijpstra W.I.C."/>
            <person name="Sinninghe Damste J.S."/>
            <person name="Rakitin A.L."/>
            <person name="Ravin N.V."/>
            <person name="Dedysh S.N."/>
        </authorList>
    </citation>
    <scope>NUCLEOTIDE SEQUENCE [LARGE SCALE GENOMIC DNA]</scope>
    <source>
        <strain evidence="9">AF10</strain>
    </source>
</reference>
<dbReference type="PANTHER" id="PTHR30469:SF37">
    <property type="entry name" value="RAGD PROTEIN"/>
    <property type="match status" value="1"/>
</dbReference>
<evidence type="ECO:0000259" key="4">
    <source>
        <dbReference type="Pfam" id="PF25876"/>
    </source>
</evidence>